<dbReference type="AlphaFoldDB" id="K1EAZ6"/>
<feature type="transmembrane region" description="Helical" evidence="1">
    <location>
        <begin position="109"/>
        <end position="134"/>
    </location>
</feature>
<dbReference type="EMBL" id="PIPF01000007">
    <property type="protein sequence ID" value="RWU83702.1"/>
    <property type="molecule type" value="Genomic_DNA"/>
</dbReference>
<keyword evidence="1" id="KW-0472">Membrane</keyword>
<feature type="transmembrane region" description="Helical" evidence="1">
    <location>
        <begin position="77"/>
        <end position="97"/>
    </location>
</feature>
<dbReference type="PATRIC" id="fig|1210046.3.peg.227"/>
<dbReference type="EMBL" id="ALWX01000004">
    <property type="protein sequence ID" value="EKA62602.1"/>
    <property type="molecule type" value="Genomic_DNA"/>
</dbReference>
<dbReference type="eggNOG" id="ENOG5033FIE">
    <property type="taxonomic scope" value="Bacteria"/>
</dbReference>
<evidence type="ECO:0008006" key="6">
    <source>
        <dbReference type="Google" id="ProtNLM"/>
    </source>
</evidence>
<reference evidence="3" key="3">
    <citation type="submission" date="2017-11" db="EMBL/GenBank/DDBJ databases">
        <authorList>
            <person name="Seuylemezian A."/>
            <person name="Cooper K."/>
            <person name="Vaishampayan P."/>
        </authorList>
    </citation>
    <scope>NUCLEOTIDE SEQUENCE</scope>
    <source>
        <strain evidence="3">PVAS-1</strain>
    </source>
</reference>
<evidence type="ECO:0000313" key="3">
    <source>
        <dbReference type="EMBL" id="RWU83702.1"/>
    </source>
</evidence>
<evidence type="ECO:0000313" key="4">
    <source>
        <dbReference type="Proteomes" id="UP000004474"/>
    </source>
</evidence>
<reference evidence="3 5" key="1">
    <citation type="journal article" date="2009" name="Int. J. Syst. Evol. Microbiol.">
        <title>Janibacter hoylei sp. nov., Bacillus isronensis sp. nov. and Bacillus aryabhattai sp. nov., isolated from cryotubes used for collecting air from the upper atmosphere.</title>
        <authorList>
            <person name="Shivaji S."/>
            <person name="Chaturvedi P."/>
            <person name="Begum Z."/>
            <person name="Pindi P.K."/>
            <person name="Manorama R."/>
            <person name="Padmanaban D.A."/>
            <person name="Shouche Y.S."/>
            <person name="Pawar S."/>
            <person name="Vaishampayan P."/>
            <person name="Dutt C.B."/>
            <person name="Datta G.N."/>
            <person name="Manchanda R.K."/>
            <person name="Rao U.R."/>
            <person name="Bhargava P.M."/>
            <person name="Narlikar J.V."/>
        </authorList>
    </citation>
    <scope>NUCLEOTIDE SEQUENCE [LARGE SCALE GENOMIC DNA]</scope>
    <source>
        <strain evidence="3 5">PVAS-1</strain>
    </source>
</reference>
<keyword evidence="5" id="KW-1185">Reference proteome</keyword>
<dbReference type="Proteomes" id="UP000004474">
    <property type="component" value="Unassembled WGS sequence"/>
</dbReference>
<dbReference type="STRING" id="1210046.B277_01154"/>
<feature type="transmembrane region" description="Helical" evidence="1">
    <location>
        <begin position="27"/>
        <end position="56"/>
    </location>
</feature>
<name>K1EAZ6_9MICO</name>
<proteinExistence type="predicted"/>
<organism evidence="2 4">
    <name type="scientific">Janibacter hoylei PVAS-1</name>
    <dbReference type="NCBI Taxonomy" id="1210046"/>
    <lineage>
        <taxon>Bacteria</taxon>
        <taxon>Bacillati</taxon>
        <taxon>Actinomycetota</taxon>
        <taxon>Actinomycetes</taxon>
        <taxon>Micrococcales</taxon>
        <taxon>Intrasporangiaceae</taxon>
        <taxon>Janibacter</taxon>
    </lineage>
</organism>
<accession>K1EAZ6</accession>
<comment type="caution">
    <text evidence="2">The sequence shown here is derived from an EMBL/GenBank/DDBJ whole genome shotgun (WGS) entry which is preliminary data.</text>
</comment>
<reference evidence="2 4" key="2">
    <citation type="journal article" date="2012" name="J. Bacteriol.">
        <title>Genome Sequence of Janibacter hoylei MTCC8307, Isolated from the Stratospheric Air.</title>
        <authorList>
            <person name="Pawar S.P."/>
            <person name="Dhotre D.P."/>
            <person name="Shetty S.A."/>
            <person name="Chowdhury S.P."/>
            <person name="Chaudhari B.L."/>
            <person name="Shouche Y.S."/>
        </authorList>
    </citation>
    <scope>NUCLEOTIDE SEQUENCE [LARGE SCALE GENOMIC DNA]</scope>
    <source>
        <strain evidence="2 4">PVAS-1</strain>
    </source>
</reference>
<evidence type="ECO:0000313" key="2">
    <source>
        <dbReference type="EMBL" id="EKA62602.1"/>
    </source>
</evidence>
<keyword evidence="1" id="KW-0812">Transmembrane</keyword>
<keyword evidence="1" id="KW-1133">Transmembrane helix</keyword>
<protein>
    <recommendedName>
        <fullName evidence="6">DUF4190 domain-containing protein</fullName>
    </recommendedName>
</protein>
<evidence type="ECO:0000313" key="5">
    <source>
        <dbReference type="Proteomes" id="UP000288711"/>
    </source>
</evidence>
<dbReference type="Proteomes" id="UP000288711">
    <property type="component" value="Unassembled WGS sequence"/>
</dbReference>
<dbReference type="OrthoDB" id="3747410at2"/>
<evidence type="ECO:0000256" key="1">
    <source>
        <dbReference type="SAM" id="Phobius"/>
    </source>
</evidence>
<sequence>MTSPPLPPPPQVQQFQQPVPGPGRGTIAWAMGLAVLMCLPFVGSVLASVLMITVGLSLRSKGGLAARNGVHAANWGLTYLVLTVVLVGTHFGLLWYLTADDPDGIEGFFPFGLIITAWALVSLWHLVLCTWGIVASGQGRELRGTGLPVWRASA</sequence>
<gene>
    <name evidence="2" type="ORF">B277_01154</name>
    <name evidence="3" type="ORF">CWN80_08080</name>
</gene>
<dbReference type="RefSeq" id="WP_007924204.1">
    <property type="nucleotide sequence ID" value="NZ_ALWX01000004.1"/>
</dbReference>